<sequence>MSDLKTEFINRWNIEQNWDYESGDDSNGELWADRSSEKIALEMLEQGVFFWEHRGWDHTLMLAISPSFMPSEDSQRLSKRLVDNAPLGWVDLNPRVMAWANGDFSEHAKLQEIVKATQPEWLDRLAKNRAARAELETAV</sequence>
<protein>
    <submittedName>
        <fullName evidence="1">Uncharacterized protein</fullName>
    </submittedName>
</protein>
<comment type="caution">
    <text evidence="1">The sequence shown here is derived from an EMBL/GenBank/DDBJ whole genome shotgun (WGS) entry which is preliminary data.</text>
</comment>
<dbReference type="EMBL" id="QXHD01000004">
    <property type="protein sequence ID" value="NEZ55422.1"/>
    <property type="molecule type" value="Genomic_DNA"/>
</dbReference>
<gene>
    <name evidence="1" type="ORF">DXZ20_06975</name>
</gene>
<keyword evidence="2" id="KW-1185">Reference proteome</keyword>
<name>A0A6M0RI50_9CYAN</name>
<proteinExistence type="predicted"/>
<evidence type="ECO:0000313" key="2">
    <source>
        <dbReference type="Proteomes" id="UP000481033"/>
    </source>
</evidence>
<organism evidence="1 2">
    <name type="scientific">Adonisia turfae CCMR0081</name>
    <dbReference type="NCBI Taxonomy" id="2292702"/>
    <lineage>
        <taxon>Bacteria</taxon>
        <taxon>Bacillati</taxon>
        <taxon>Cyanobacteriota</taxon>
        <taxon>Adonisia</taxon>
        <taxon>Adonisia turfae</taxon>
    </lineage>
</organism>
<dbReference type="RefSeq" id="WP_163697274.1">
    <property type="nucleotide sequence ID" value="NZ_QXHD01000004.1"/>
</dbReference>
<dbReference type="Proteomes" id="UP000481033">
    <property type="component" value="Unassembled WGS sequence"/>
</dbReference>
<evidence type="ECO:0000313" key="1">
    <source>
        <dbReference type="EMBL" id="NEZ55422.1"/>
    </source>
</evidence>
<reference evidence="1 2" key="1">
    <citation type="journal article" date="2020" name="Microb. Ecol.">
        <title>Ecogenomics of the Marine Benthic Filamentous Cyanobacterium Adonisia.</title>
        <authorList>
            <person name="Walter J.M."/>
            <person name="Coutinho F.H."/>
            <person name="Leomil L."/>
            <person name="Hargreaves P.I."/>
            <person name="Campeao M.E."/>
            <person name="Vieira V.V."/>
            <person name="Silva B.S."/>
            <person name="Fistarol G.O."/>
            <person name="Salomon P.S."/>
            <person name="Sawabe T."/>
            <person name="Mino S."/>
            <person name="Hosokawa M."/>
            <person name="Miyashita H."/>
            <person name="Maruyama F."/>
            <person name="van Verk M.C."/>
            <person name="Dutilh B.E."/>
            <person name="Thompson C.C."/>
            <person name="Thompson F.L."/>
        </authorList>
    </citation>
    <scope>NUCLEOTIDE SEQUENCE [LARGE SCALE GENOMIC DNA]</scope>
    <source>
        <strain evidence="1 2">CCMR0081</strain>
    </source>
</reference>
<dbReference type="AlphaFoldDB" id="A0A6M0RI50"/>
<accession>A0A6M0RI50</accession>